<gene>
    <name evidence="1" type="ORF">HMF3257_00565</name>
</gene>
<keyword evidence="2" id="KW-1185">Reference proteome</keyword>
<sequence length="64" mass="6765">MKYQIKSAYLGKVRLEDGSGSTSLDENTPQATLAKLFDTVLGKEYIEPVAAGAPVAPVVATQPK</sequence>
<dbReference type="AlphaFoldDB" id="A0A327NEG3"/>
<comment type="caution">
    <text evidence="1">The sequence shown here is derived from an EMBL/GenBank/DDBJ whole genome shotgun (WGS) entry which is preliminary data.</text>
</comment>
<reference evidence="1 2" key="1">
    <citation type="submission" date="2018-06" db="EMBL/GenBank/DDBJ databases">
        <title>Spirosoma sp. HMF3257 Genome sequencing and assembly.</title>
        <authorList>
            <person name="Kang H."/>
            <person name="Cha I."/>
            <person name="Kim H."/>
            <person name="Kang J."/>
            <person name="Joh K."/>
        </authorList>
    </citation>
    <scope>NUCLEOTIDE SEQUENCE [LARGE SCALE GENOMIC DNA]</scope>
    <source>
        <strain evidence="1 2">HMF3257</strain>
    </source>
</reference>
<accession>A0A327NEG3</accession>
<name>A0A327NEG3_9BACT</name>
<organism evidence="1 2">
    <name type="scientific">Spirosoma telluris</name>
    <dbReference type="NCBI Taxonomy" id="2183553"/>
    <lineage>
        <taxon>Bacteria</taxon>
        <taxon>Pseudomonadati</taxon>
        <taxon>Bacteroidota</taxon>
        <taxon>Cytophagia</taxon>
        <taxon>Cytophagales</taxon>
        <taxon>Cytophagaceae</taxon>
        <taxon>Spirosoma</taxon>
    </lineage>
</organism>
<dbReference type="Proteomes" id="UP000249016">
    <property type="component" value="Unassembled WGS sequence"/>
</dbReference>
<dbReference type="EMBL" id="QLII01000001">
    <property type="protein sequence ID" value="RAI73295.1"/>
    <property type="molecule type" value="Genomic_DNA"/>
</dbReference>
<evidence type="ECO:0000313" key="2">
    <source>
        <dbReference type="Proteomes" id="UP000249016"/>
    </source>
</evidence>
<proteinExistence type="predicted"/>
<dbReference type="RefSeq" id="WP_111340177.1">
    <property type="nucleotide sequence ID" value="NZ_QLII01000001.1"/>
</dbReference>
<protein>
    <submittedName>
        <fullName evidence="1">Uncharacterized protein</fullName>
    </submittedName>
</protein>
<evidence type="ECO:0000313" key="1">
    <source>
        <dbReference type="EMBL" id="RAI73295.1"/>
    </source>
</evidence>